<feature type="compositionally biased region" description="Low complexity" evidence="1">
    <location>
        <begin position="64"/>
        <end position="74"/>
    </location>
</feature>
<dbReference type="Proteomes" id="UP000663831">
    <property type="component" value="Unassembled WGS sequence"/>
</dbReference>
<comment type="caution">
    <text evidence="2">The sequence shown here is derived from an EMBL/GenBank/DDBJ whole genome shotgun (WGS) entry which is preliminary data.</text>
</comment>
<evidence type="ECO:0000313" key="3">
    <source>
        <dbReference type="Proteomes" id="UP000663831"/>
    </source>
</evidence>
<evidence type="ECO:0000313" key="2">
    <source>
        <dbReference type="EMBL" id="CAE6476900.1"/>
    </source>
</evidence>
<feature type="compositionally biased region" description="Low complexity" evidence="1">
    <location>
        <begin position="31"/>
        <end position="40"/>
    </location>
</feature>
<proteinExistence type="predicted"/>
<dbReference type="PANTHER" id="PTHR38846:SF1">
    <property type="entry name" value="C3H1-TYPE DOMAIN-CONTAINING PROTEIN"/>
    <property type="match status" value="1"/>
</dbReference>
<accession>A0A8H3CAH3</accession>
<gene>
    <name evidence="2" type="ORF">RDB_LOCUS93924</name>
</gene>
<dbReference type="PANTHER" id="PTHR38846">
    <property type="entry name" value="C3H1-TYPE DOMAIN-CONTAINING PROTEIN"/>
    <property type="match status" value="1"/>
</dbReference>
<feature type="compositionally biased region" description="Acidic residues" evidence="1">
    <location>
        <begin position="100"/>
        <end position="114"/>
    </location>
</feature>
<dbReference type="EMBL" id="CAJMWV010003128">
    <property type="protein sequence ID" value="CAE6476900.1"/>
    <property type="molecule type" value="Genomic_DNA"/>
</dbReference>
<reference evidence="2" key="1">
    <citation type="submission" date="2021-01" db="EMBL/GenBank/DDBJ databases">
        <authorList>
            <person name="Kaushik A."/>
        </authorList>
    </citation>
    <scope>NUCLEOTIDE SEQUENCE</scope>
    <source>
        <strain evidence="2">AG3-1AP</strain>
    </source>
</reference>
<dbReference type="AlphaFoldDB" id="A0A8H3CAH3"/>
<name>A0A8H3CAH3_9AGAM</name>
<feature type="region of interest" description="Disordered" evidence="1">
    <location>
        <begin position="19"/>
        <end position="212"/>
    </location>
</feature>
<sequence length="394" mass="42339">MRARKQTTVRYSKIVIPCPKCGHGCEISLGETETSDSSTESDTEANLPAKKAKLTVEPSRSESSDNSGSDSGSNAPVATTGPQQPGAINSRAESSSPDPSDSDSDSDSGSESESDAPVPQASVAVAQGLAARSSRASPSPSSSESSDSSDSDSDMPIPTAVLPKPQKSVTFKLPALSSSSDSDSDSNSDDESESKSDESNSSALNGPKLPKPLERSSVQQFFNQFPYFPYDSSESVMWEYHCLRRTEGFKSLSPQAQRKARRDLKVALTKDFGQLYGTDVNDLGALQTLCLVLGFEDVPNNLEKCQNLVTSTYVNVVNLIDTVYAGDLVVCFDSEKELSEYTIWSENFVSKNSQHAGSLLKCLLRNIYIHSSTDATAVNRKPLGALNRKRKRGT</sequence>
<evidence type="ECO:0000256" key="1">
    <source>
        <dbReference type="SAM" id="MobiDB-lite"/>
    </source>
</evidence>
<feature type="compositionally biased region" description="Acidic residues" evidence="1">
    <location>
        <begin position="182"/>
        <end position="192"/>
    </location>
</feature>
<protein>
    <submittedName>
        <fullName evidence="2">Uncharacterized protein</fullName>
    </submittedName>
</protein>
<organism evidence="2 3">
    <name type="scientific">Rhizoctonia solani</name>
    <dbReference type="NCBI Taxonomy" id="456999"/>
    <lineage>
        <taxon>Eukaryota</taxon>
        <taxon>Fungi</taxon>
        <taxon>Dikarya</taxon>
        <taxon>Basidiomycota</taxon>
        <taxon>Agaricomycotina</taxon>
        <taxon>Agaricomycetes</taxon>
        <taxon>Cantharellales</taxon>
        <taxon>Ceratobasidiaceae</taxon>
        <taxon>Rhizoctonia</taxon>
    </lineage>
</organism>
<feature type="compositionally biased region" description="Polar residues" evidence="1">
    <location>
        <begin position="76"/>
        <end position="87"/>
    </location>
</feature>
<feature type="compositionally biased region" description="Low complexity" evidence="1">
    <location>
        <begin position="115"/>
        <end position="146"/>
    </location>
</feature>